<evidence type="ECO:0000313" key="1">
    <source>
        <dbReference type="EMBL" id="KAJ8400331.1"/>
    </source>
</evidence>
<name>A0AAD7WKG3_9TELE</name>
<comment type="caution">
    <text evidence="1">The sequence shown here is derived from an EMBL/GenBank/DDBJ whole genome shotgun (WGS) entry which is preliminary data.</text>
</comment>
<accession>A0AAD7WKG3</accession>
<sequence length="89" mass="10379">MHCDSTLMRGCSGLETDTGRPRCRPLWKLKMWVKSMHFHTACRVMQLWVLSPSKLPGVKLVIWHVSKSNVCISKRDRYPRVFVCGMDKM</sequence>
<protein>
    <submittedName>
        <fullName evidence="1">Uncharacterized protein</fullName>
    </submittedName>
</protein>
<organism evidence="1 2">
    <name type="scientific">Aldrovandia affinis</name>
    <dbReference type="NCBI Taxonomy" id="143900"/>
    <lineage>
        <taxon>Eukaryota</taxon>
        <taxon>Metazoa</taxon>
        <taxon>Chordata</taxon>
        <taxon>Craniata</taxon>
        <taxon>Vertebrata</taxon>
        <taxon>Euteleostomi</taxon>
        <taxon>Actinopterygii</taxon>
        <taxon>Neopterygii</taxon>
        <taxon>Teleostei</taxon>
        <taxon>Notacanthiformes</taxon>
        <taxon>Halosauridae</taxon>
        <taxon>Aldrovandia</taxon>
    </lineage>
</organism>
<gene>
    <name evidence="1" type="ORF">AAFF_G00397140</name>
</gene>
<dbReference type="AlphaFoldDB" id="A0AAD7WKG3"/>
<reference evidence="1" key="1">
    <citation type="journal article" date="2023" name="Science">
        <title>Genome structures resolve the early diversification of teleost fishes.</title>
        <authorList>
            <person name="Parey E."/>
            <person name="Louis A."/>
            <person name="Montfort J."/>
            <person name="Bouchez O."/>
            <person name="Roques C."/>
            <person name="Iampietro C."/>
            <person name="Lluch J."/>
            <person name="Castinel A."/>
            <person name="Donnadieu C."/>
            <person name="Desvignes T."/>
            <person name="Floi Bucao C."/>
            <person name="Jouanno E."/>
            <person name="Wen M."/>
            <person name="Mejri S."/>
            <person name="Dirks R."/>
            <person name="Jansen H."/>
            <person name="Henkel C."/>
            <person name="Chen W.J."/>
            <person name="Zahm M."/>
            <person name="Cabau C."/>
            <person name="Klopp C."/>
            <person name="Thompson A.W."/>
            <person name="Robinson-Rechavi M."/>
            <person name="Braasch I."/>
            <person name="Lecointre G."/>
            <person name="Bobe J."/>
            <person name="Postlethwait J.H."/>
            <person name="Berthelot C."/>
            <person name="Roest Crollius H."/>
            <person name="Guiguen Y."/>
        </authorList>
    </citation>
    <scope>NUCLEOTIDE SEQUENCE</scope>
    <source>
        <strain evidence="1">NC1722</strain>
    </source>
</reference>
<proteinExistence type="predicted"/>
<evidence type="ECO:0000313" key="2">
    <source>
        <dbReference type="Proteomes" id="UP001221898"/>
    </source>
</evidence>
<dbReference type="EMBL" id="JAINUG010000077">
    <property type="protein sequence ID" value="KAJ8400331.1"/>
    <property type="molecule type" value="Genomic_DNA"/>
</dbReference>
<dbReference type="Proteomes" id="UP001221898">
    <property type="component" value="Unassembled WGS sequence"/>
</dbReference>
<keyword evidence="2" id="KW-1185">Reference proteome</keyword>